<dbReference type="SUPFAM" id="SSF109604">
    <property type="entry name" value="HD-domain/PDEase-like"/>
    <property type="match status" value="1"/>
</dbReference>
<sequence length="368" mass="40783">MHRSRIHIDQLELNAPLPWNVFDEHGQLLLCMGFRITRESQRQVLAARGLYAESPVAPPSRTRPPSQAYRPFQVWRSILDETEVLLEKIRLQEDFPAQLASLSGLIQDMARRSADTALAALILSDQQRYPIAHSAHVAVLCELVAQRLGWLPERRRSLVCAALTQNLGMIDLQLKLCRQRIAPSATQREEIRRHPKLGHDMLTSAGVSDAVWLRAVLEHHEAPGGGGYPFGITTPSEEALLIQTADTFSAKVSPRAARKPVTASEAARAMFLASTADQRNPVIAALIKEVGIYPPGSFVQLENGEVALVLKRGKLAHAPDVVSLLSPAGSSYGAPLPRNTSRKEYAVTRMLAREQVKVEIDPERYWTK</sequence>
<dbReference type="Gene3D" id="1.10.3210.10">
    <property type="entry name" value="Hypothetical protein af1432"/>
    <property type="match status" value="1"/>
</dbReference>
<dbReference type="RefSeq" id="WP_345929269.1">
    <property type="nucleotide sequence ID" value="NZ_JBDIVF010000009.1"/>
</dbReference>
<organism evidence="1 2">
    <name type="scientific">Uliginosibacterium paludis</name>
    <dbReference type="NCBI Taxonomy" id="1615952"/>
    <lineage>
        <taxon>Bacteria</taxon>
        <taxon>Pseudomonadati</taxon>
        <taxon>Pseudomonadota</taxon>
        <taxon>Betaproteobacteria</taxon>
        <taxon>Rhodocyclales</taxon>
        <taxon>Zoogloeaceae</taxon>
        <taxon>Uliginosibacterium</taxon>
    </lineage>
</organism>
<proteinExistence type="predicted"/>
<protein>
    <submittedName>
        <fullName evidence="1">HD domain-containing phosphohydrolase</fullName>
    </submittedName>
</protein>
<dbReference type="Pfam" id="PF13487">
    <property type="entry name" value="HD_5"/>
    <property type="match status" value="1"/>
</dbReference>
<comment type="caution">
    <text evidence="1">The sequence shown here is derived from an EMBL/GenBank/DDBJ whole genome shotgun (WGS) entry which is preliminary data.</text>
</comment>
<evidence type="ECO:0000313" key="2">
    <source>
        <dbReference type="Proteomes" id="UP001548590"/>
    </source>
</evidence>
<accession>A0ABV2CTX8</accession>
<dbReference type="PANTHER" id="PTHR43155">
    <property type="entry name" value="CYCLIC DI-GMP PHOSPHODIESTERASE PA4108-RELATED"/>
    <property type="match status" value="1"/>
</dbReference>
<dbReference type="Proteomes" id="UP001548590">
    <property type="component" value="Unassembled WGS sequence"/>
</dbReference>
<gene>
    <name evidence="1" type="ORF">ABVT11_16220</name>
</gene>
<dbReference type="EMBL" id="JBEWLZ010000011">
    <property type="protein sequence ID" value="MET1491385.1"/>
    <property type="molecule type" value="Genomic_DNA"/>
</dbReference>
<evidence type="ECO:0000313" key="1">
    <source>
        <dbReference type="EMBL" id="MET1491385.1"/>
    </source>
</evidence>
<reference evidence="1 2" key="1">
    <citation type="submission" date="2024-07" db="EMBL/GenBank/DDBJ databases">
        <title>Uliginosibacterium paludis KCTC:42655.</title>
        <authorList>
            <person name="Kim M.K."/>
        </authorList>
    </citation>
    <scope>NUCLEOTIDE SEQUENCE [LARGE SCALE GENOMIC DNA]</scope>
    <source>
        <strain evidence="1 2">KCTC 42655</strain>
    </source>
</reference>
<dbReference type="InterPro" id="IPR003607">
    <property type="entry name" value="HD/PDEase_dom"/>
</dbReference>
<keyword evidence="2" id="KW-1185">Reference proteome</keyword>
<name>A0ABV2CTX8_9RHOO</name>
<dbReference type="PANTHER" id="PTHR43155:SF2">
    <property type="entry name" value="CYCLIC DI-GMP PHOSPHODIESTERASE PA4108"/>
    <property type="match status" value="1"/>
</dbReference>
<dbReference type="CDD" id="cd00077">
    <property type="entry name" value="HDc"/>
    <property type="match status" value="1"/>
</dbReference>